<evidence type="ECO:0000313" key="2">
    <source>
        <dbReference type="Proteomes" id="UP000324222"/>
    </source>
</evidence>
<sequence length="90" mass="9934">MGFLHRHFSWQAHEVNGHEKLFVMPDLQPSEETAKDEKGLPLHLQSTPEPTLMPSATRLIQVSSRPGLLARARTLFVRAVCAGCLCVGGK</sequence>
<accession>A0A5B7I231</accession>
<protein>
    <submittedName>
        <fullName evidence="1">Uncharacterized protein</fullName>
    </submittedName>
</protein>
<organism evidence="1 2">
    <name type="scientific">Portunus trituberculatus</name>
    <name type="common">Swimming crab</name>
    <name type="synonym">Neptunus trituberculatus</name>
    <dbReference type="NCBI Taxonomy" id="210409"/>
    <lineage>
        <taxon>Eukaryota</taxon>
        <taxon>Metazoa</taxon>
        <taxon>Ecdysozoa</taxon>
        <taxon>Arthropoda</taxon>
        <taxon>Crustacea</taxon>
        <taxon>Multicrustacea</taxon>
        <taxon>Malacostraca</taxon>
        <taxon>Eumalacostraca</taxon>
        <taxon>Eucarida</taxon>
        <taxon>Decapoda</taxon>
        <taxon>Pleocyemata</taxon>
        <taxon>Brachyura</taxon>
        <taxon>Eubrachyura</taxon>
        <taxon>Portunoidea</taxon>
        <taxon>Portunidae</taxon>
        <taxon>Portuninae</taxon>
        <taxon>Portunus</taxon>
    </lineage>
</organism>
<dbReference type="AlphaFoldDB" id="A0A5B7I231"/>
<dbReference type="EMBL" id="VSRR010039727">
    <property type="protein sequence ID" value="MPC74794.1"/>
    <property type="molecule type" value="Genomic_DNA"/>
</dbReference>
<keyword evidence="2" id="KW-1185">Reference proteome</keyword>
<evidence type="ECO:0000313" key="1">
    <source>
        <dbReference type="EMBL" id="MPC74794.1"/>
    </source>
</evidence>
<proteinExistence type="predicted"/>
<name>A0A5B7I231_PORTR</name>
<reference evidence="1 2" key="1">
    <citation type="submission" date="2019-05" db="EMBL/GenBank/DDBJ databases">
        <title>Another draft genome of Portunus trituberculatus and its Hox gene families provides insights of decapod evolution.</title>
        <authorList>
            <person name="Jeong J.-H."/>
            <person name="Song I."/>
            <person name="Kim S."/>
            <person name="Choi T."/>
            <person name="Kim D."/>
            <person name="Ryu S."/>
            <person name="Kim W."/>
        </authorList>
    </citation>
    <scope>NUCLEOTIDE SEQUENCE [LARGE SCALE GENOMIC DNA]</scope>
    <source>
        <tissue evidence="1">Muscle</tissue>
    </source>
</reference>
<dbReference type="Proteomes" id="UP000324222">
    <property type="component" value="Unassembled WGS sequence"/>
</dbReference>
<comment type="caution">
    <text evidence="1">The sequence shown here is derived from an EMBL/GenBank/DDBJ whole genome shotgun (WGS) entry which is preliminary data.</text>
</comment>
<gene>
    <name evidence="1" type="ORF">E2C01_069169</name>
</gene>